<keyword evidence="2 6" id="KW-0436">Ligase</keyword>
<evidence type="ECO:0000256" key="5">
    <source>
        <dbReference type="ARBA" id="ARBA00023194"/>
    </source>
</evidence>
<dbReference type="Proteomes" id="UP000031967">
    <property type="component" value="Unassembled WGS sequence"/>
</dbReference>
<dbReference type="InterPro" id="IPR044507">
    <property type="entry name" value="DltA-like"/>
</dbReference>
<comment type="catalytic activity">
    <reaction evidence="6">
        <text>holo-[D-alanyl-carrier protein] + D-alanine + ATP = D-alanyl-[D-alanyl-carrier protein] + AMP + diphosphate</text>
        <dbReference type="Rhea" id="RHEA:55132"/>
        <dbReference type="Rhea" id="RHEA-COMP:14102"/>
        <dbReference type="Rhea" id="RHEA-COMP:14103"/>
        <dbReference type="ChEBI" id="CHEBI:30616"/>
        <dbReference type="ChEBI" id="CHEBI:33019"/>
        <dbReference type="ChEBI" id="CHEBI:57416"/>
        <dbReference type="ChEBI" id="CHEBI:64479"/>
        <dbReference type="ChEBI" id="CHEBI:138620"/>
        <dbReference type="ChEBI" id="CHEBI:456215"/>
        <dbReference type="EC" id="6.2.1.54"/>
    </reaction>
</comment>
<dbReference type="GO" id="GO:0016874">
    <property type="term" value="F:ligase activity"/>
    <property type="evidence" value="ECO:0007669"/>
    <property type="project" value="UniProtKB-KW"/>
</dbReference>
<dbReference type="InterPro" id="IPR042099">
    <property type="entry name" value="ANL_N_sf"/>
</dbReference>
<dbReference type="InterPro" id="IPR010072">
    <property type="entry name" value="DltA"/>
</dbReference>
<feature type="binding site" evidence="6">
    <location>
        <position position="495"/>
    </location>
    <ligand>
        <name>D-alanine</name>
        <dbReference type="ChEBI" id="CHEBI:57416"/>
    </ligand>
</feature>
<feature type="binding site" evidence="6">
    <location>
        <begin position="151"/>
        <end position="152"/>
    </location>
    <ligand>
        <name>ATP</name>
        <dbReference type="ChEBI" id="CHEBI:30616"/>
    </ligand>
</feature>
<feature type="domain" description="AMP-dependent synthetase/ligase" evidence="7">
    <location>
        <begin position="8"/>
        <end position="359"/>
    </location>
</feature>
<comment type="caution">
    <text evidence="9">The sequence shown here is derived from an EMBL/GenBank/DDBJ whole genome shotgun (WGS) entry which is preliminary data.</text>
</comment>
<dbReference type="Pfam" id="PF13193">
    <property type="entry name" value="AMP-binding_C"/>
    <property type="match status" value="1"/>
</dbReference>
<evidence type="ECO:0000256" key="3">
    <source>
        <dbReference type="ARBA" id="ARBA00022741"/>
    </source>
</evidence>
<dbReference type="InterPro" id="IPR045851">
    <property type="entry name" value="AMP-bd_C_sf"/>
</dbReference>
<gene>
    <name evidence="6" type="primary">dltA</name>
    <name evidence="9" type="ORF">SD70_07840</name>
</gene>
<dbReference type="RefSeq" id="WP_041047050.1">
    <property type="nucleotide sequence ID" value="NZ_JXAK01000010.1"/>
</dbReference>
<dbReference type="PANTHER" id="PTHR45398:SF1">
    <property type="entry name" value="ENZYME, PUTATIVE (JCVI)-RELATED"/>
    <property type="match status" value="1"/>
</dbReference>
<feature type="binding site" evidence="6">
    <location>
        <begin position="398"/>
        <end position="401"/>
    </location>
    <ligand>
        <name>ATP</name>
        <dbReference type="ChEBI" id="CHEBI:30616"/>
    </ligand>
</feature>
<dbReference type="EMBL" id="JXAK01000010">
    <property type="protein sequence ID" value="KIL41344.1"/>
    <property type="molecule type" value="Genomic_DNA"/>
</dbReference>
<feature type="binding site" evidence="6">
    <location>
        <position position="495"/>
    </location>
    <ligand>
        <name>ATP</name>
        <dbReference type="ChEBI" id="CHEBI:30616"/>
    </ligand>
</feature>
<dbReference type="NCBIfam" id="NF003417">
    <property type="entry name" value="PRK04813.1"/>
    <property type="match status" value="1"/>
</dbReference>
<sequence length="505" mass="55933">MDILQKVAHWAKHSPDHPAYLHRSKAVTYRQLEEYSDALAFWLESNGSSGRPVIVYGHMQPEMPIAFLACAKAGRAYIPVDDSTPPARLSSILKHADAELLLSVSGLPGEIDLLSTSVVTDIPGLIRSNLGRCPDPKSRVAPDDNFYIIYTSGSTGEPKGVQIPLRCLQAFLGWIEAEFGERRGDIFINQAPYSFDLSVMDLYPALSSGGTVNALDRNHVAKPAELFAALNESGATVWTSTPSFAEFCLNHPEFGQTMLPRLHTFRFCGEVLTPSCAKRLQERFPAAAIYNTYGPTEATVAVTSVRIDPEMASRYPELPVGRCKPDCQIRIADERGTPVPEGENGEIVILGASVSPGYYRNPEQTKAAFFVEKDKEQRAVQGYRTGDSGYVRNGILFYGGRLDYQVKLHGYRVEPEEIEHQLRRLTGIKTAVVVPKMNGRVCEYLTAFVVPEAMPDSEFAWSMEIKKKLSQSLPAYMVPRRFVAKELLPVTANGKADRKKLAEEV</sequence>
<keyword evidence="10" id="KW-1185">Reference proteome</keyword>
<feature type="binding site" evidence="6">
    <location>
        <begin position="291"/>
        <end position="296"/>
    </location>
    <ligand>
        <name>ATP</name>
        <dbReference type="ChEBI" id="CHEBI:30616"/>
    </ligand>
</feature>
<keyword evidence="3 6" id="KW-0547">Nucleotide-binding</keyword>
<dbReference type="InterPro" id="IPR020845">
    <property type="entry name" value="AMP-binding_CS"/>
</dbReference>
<dbReference type="SUPFAM" id="SSF56801">
    <property type="entry name" value="Acetyl-CoA synthetase-like"/>
    <property type="match status" value="1"/>
</dbReference>
<protein>
    <recommendedName>
        <fullName evidence="6">D-alanine--D-alanyl carrier protein ligase</fullName>
        <shortName evidence="6">DCL</shortName>
        <ecNumber evidence="6">6.2.1.54</ecNumber>
    </recommendedName>
    <alternativeName>
        <fullName evidence="6">D-alanine--poly(phosphoribitol) ligase subunit 1</fullName>
    </alternativeName>
    <alternativeName>
        <fullName evidence="6">D-alanine-activating enzyme</fullName>
        <shortName evidence="6">DAE</shortName>
    </alternativeName>
</protein>
<dbReference type="PANTHER" id="PTHR45398">
    <property type="match status" value="1"/>
</dbReference>
<evidence type="ECO:0000256" key="6">
    <source>
        <dbReference type="HAMAP-Rule" id="MF_00593"/>
    </source>
</evidence>
<dbReference type="Gene3D" id="3.30.300.30">
    <property type="match status" value="1"/>
</dbReference>
<keyword evidence="1 6" id="KW-0963">Cytoplasm</keyword>
<evidence type="ECO:0000256" key="1">
    <source>
        <dbReference type="ARBA" id="ARBA00022490"/>
    </source>
</evidence>
<evidence type="ECO:0000259" key="8">
    <source>
        <dbReference type="Pfam" id="PF13193"/>
    </source>
</evidence>
<accession>A0ABR5AK02</accession>
<comment type="similarity">
    <text evidence="6">Belongs to the ATP-dependent AMP-binding enzyme family. DltA subfamily.</text>
</comment>
<evidence type="ECO:0000256" key="2">
    <source>
        <dbReference type="ARBA" id="ARBA00022598"/>
    </source>
</evidence>
<dbReference type="NCBIfam" id="TIGR01734">
    <property type="entry name" value="D-ala-DACP-lig"/>
    <property type="match status" value="1"/>
</dbReference>
<dbReference type="Pfam" id="PF00501">
    <property type="entry name" value="AMP-binding"/>
    <property type="match status" value="1"/>
</dbReference>
<reference evidence="9 10" key="1">
    <citation type="submission" date="2014-12" db="EMBL/GenBank/DDBJ databases">
        <title>Draft genome sequence of Paenibacillus kamchatkensis strain B-2647.</title>
        <authorList>
            <person name="Karlyshev A.V."/>
            <person name="Kudryashova E.B."/>
        </authorList>
    </citation>
    <scope>NUCLEOTIDE SEQUENCE [LARGE SCALE GENOMIC DNA]</scope>
    <source>
        <strain evidence="9 10">VKM B-2647</strain>
    </source>
</reference>
<evidence type="ECO:0000313" key="10">
    <source>
        <dbReference type="Proteomes" id="UP000031967"/>
    </source>
</evidence>
<evidence type="ECO:0000313" key="9">
    <source>
        <dbReference type="EMBL" id="KIL41344.1"/>
    </source>
</evidence>
<keyword evidence="5" id="KW-0045">Antibiotic biosynthesis</keyword>
<feature type="binding site" evidence="6">
    <location>
        <position position="387"/>
    </location>
    <ligand>
        <name>ATP</name>
        <dbReference type="ChEBI" id="CHEBI:30616"/>
    </ligand>
</feature>
<evidence type="ECO:0000256" key="4">
    <source>
        <dbReference type="ARBA" id="ARBA00022840"/>
    </source>
</evidence>
<name>A0ABR5AK02_9BACL</name>
<dbReference type="EC" id="6.2.1.54" evidence="6"/>
<dbReference type="InterPro" id="IPR010071">
    <property type="entry name" value="AA_adenyl_dom"/>
</dbReference>
<dbReference type="Gene3D" id="3.40.50.12780">
    <property type="entry name" value="N-terminal domain of ligase-like"/>
    <property type="match status" value="1"/>
</dbReference>
<proteinExistence type="inferred from homology"/>
<organism evidence="9 10">
    <name type="scientific">Gordoniibacillus kamchatkensis</name>
    <dbReference type="NCBI Taxonomy" id="1590651"/>
    <lineage>
        <taxon>Bacteria</taxon>
        <taxon>Bacillati</taxon>
        <taxon>Bacillota</taxon>
        <taxon>Bacilli</taxon>
        <taxon>Bacillales</taxon>
        <taxon>Paenibacillaceae</taxon>
        <taxon>Gordoniibacillus</taxon>
    </lineage>
</organism>
<feature type="binding site" evidence="6">
    <location>
        <position position="196"/>
    </location>
    <ligand>
        <name>D-alanine</name>
        <dbReference type="ChEBI" id="CHEBI:57416"/>
    </ligand>
</feature>
<dbReference type="PROSITE" id="PS00455">
    <property type="entry name" value="AMP_BINDING"/>
    <property type="match status" value="1"/>
</dbReference>
<dbReference type="CDD" id="cd05945">
    <property type="entry name" value="DltA"/>
    <property type="match status" value="1"/>
</dbReference>
<comment type="function">
    <text evidence="6">Catalyzes the first step in the D-alanylation of lipoteichoic acid (LTA), the activation of D-alanine and its transfer onto the D-alanyl carrier protein (Dcp) DltC. In an ATP-dependent two-step reaction, forms a high energy D-alanyl-AMP intermediate, followed by transfer of the D-alanyl residue as a thiol ester to the phosphopantheinyl prosthetic group of the Dcp. D-alanylation of LTA plays an important role in modulating the properties of the cell wall in Gram-positive bacteria, influencing the net charge of the cell wall.</text>
</comment>
<dbReference type="NCBIfam" id="TIGR01733">
    <property type="entry name" value="AA-adenyl-dom"/>
    <property type="match status" value="1"/>
</dbReference>
<dbReference type="HAMAP" id="MF_00593">
    <property type="entry name" value="DltA"/>
    <property type="match status" value="1"/>
</dbReference>
<feature type="binding site" evidence="6">
    <location>
        <position position="300"/>
    </location>
    <ligand>
        <name>D-alanine</name>
        <dbReference type="ChEBI" id="CHEBI:57416"/>
    </ligand>
</feature>
<feature type="domain" description="AMP-binding enzyme C-terminal" evidence="8">
    <location>
        <begin position="417"/>
        <end position="495"/>
    </location>
</feature>
<dbReference type="InterPro" id="IPR000873">
    <property type="entry name" value="AMP-dep_synth/lig_dom"/>
</dbReference>
<dbReference type="InterPro" id="IPR025110">
    <property type="entry name" value="AMP-bd_C"/>
</dbReference>
<comment type="pathway">
    <text evidence="6">Cell wall biogenesis; lipoteichoic acid biosynthesis.</text>
</comment>
<keyword evidence="4 6" id="KW-0067">ATP-binding</keyword>
<comment type="subcellular location">
    <subcellularLocation>
        <location evidence="6">Cytoplasm</location>
    </subcellularLocation>
</comment>
<evidence type="ECO:0000259" key="7">
    <source>
        <dbReference type="Pfam" id="PF00501"/>
    </source>
</evidence>